<evidence type="ECO:0000259" key="6">
    <source>
        <dbReference type="PROSITE" id="PS50090"/>
    </source>
</evidence>
<dbReference type="PANTHER" id="PTHR47994:SF5">
    <property type="entry name" value="F14D16.11-RELATED"/>
    <property type="match status" value="1"/>
</dbReference>
<gene>
    <name evidence="8" type="ORF">HKW66_Vig0038460</name>
</gene>
<evidence type="ECO:0000259" key="7">
    <source>
        <dbReference type="PROSITE" id="PS51294"/>
    </source>
</evidence>
<protein>
    <submittedName>
        <fullName evidence="8">Transcription factor MYB39 Myb-related protein</fullName>
    </submittedName>
</protein>
<dbReference type="Gene3D" id="1.10.10.60">
    <property type="entry name" value="Homeodomain-like"/>
    <property type="match status" value="2"/>
</dbReference>
<accession>A0A8T0LAL8</accession>
<dbReference type="FunFam" id="1.10.10.60:FF:000001">
    <property type="entry name" value="MYB-related transcription factor"/>
    <property type="match status" value="1"/>
</dbReference>
<evidence type="ECO:0000256" key="5">
    <source>
        <dbReference type="SAM" id="MobiDB-lite"/>
    </source>
</evidence>
<evidence type="ECO:0000313" key="8">
    <source>
        <dbReference type="EMBL" id="KAG2409024.1"/>
    </source>
</evidence>
<feature type="region of interest" description="Disordered" evidence="5">
    <location>
        <begin position="1"/>
        <end position="22"/>
    </location>
</feature>
<dbReference type="PROSITE" id="PS51294">
    <property type="entry name" value="HTH_MYB"/>
    <property type="match status" value="2"/>
</dbReference>
<dbReference type="GO" id="GO:0003677">
    <property type="term" value="F:DNA binding"/>
    <property type="evidence" value="ECO:0007669"/>
    <property type="project" value="UniProtKB-KW"/>
</dbReference>
<feature type="compositionally biased region" description="Polar residues" evidence="5">
    <location>
        <begin position="1"/>
        <end position="10"/>
    </location>
</feature>
<dbReference type="InterPro" id="IPR001005">
    <property type="entry name" value="SANT/Myb"/>
</dbReference>
<sequence>MGRSPSSNESNVKKGPWTPEEDEKLMDYISKHGRGTWRTLPKHAGLNRNGKSCRLRWENYLRPDIKRGKLTEEEEQLIINLHSVLGNKWSKIATSLPGRTDNEIKNYWNTTIRKKLLHMGIDPETHRPRTDFDHLMNLSQLLGMSNLGTSMSPWTNPTGLQADVTQLAKLQVLQNMLQLMNNSSFISMTNPYLVDSQILNPPTFDTFLHGTNTLQVRDPMFRGPEYPNPTANNISDPFSQTPSEYSQQNIFKSGIEKENETNHQEVRSYTKNINTSQQNQAENLLPPLVASCPRTTTFNKMESNYNEAQKSTESPFSTTFEAWEKFLIEDDEASGSYWKEILDLTSTSASPNRKLGKRKFRERKKESKAGKGGRGVDDEDSDVLGFDAGVGEEVVKGAEHDLLGLFPGVAWWEEVAGKGGVVDELLEVDDEVIWGTVAGEVQEKSRR</sequence>
<evidence type="ECO:0000256" key="2">
    <source>
        <dbReference type="ARBA" id="ARBA00022737"/>
    </source>
</evidence>
<dbReference type="SMART" id="SM00717">
    <property type="entry name" value="SANT"/>
    <property type="match status" value="2"/>
</dbReference>
<dbReference type="InterPro" id="IPR009057">
    <property type="entry name" value="Homeodomain-like_sf"/>
</dbReference>
<dbReference type="PROSITE" id="PS50090">
    <property type="entry name" value="MYB_LIKE"/>
    <property type="match status" value="2"/>
</dbReference>
<keyword evidence="4" id="KW-0539">Nucleus</keyword>
<dbReference type="GO" id="GO:0005634">
    <property type="term" value="C:nucleus"/>
    <property type="evidence" value="ECO:0007669"/>
    <property type="project" value="UniProtKB-SubCell"/>
</dbReference>
<feature type="domain" description="Myb-like" evidence="6">
    <location>
        <begin position="9"/>
        <end position="61"/>
    </location>
</feature>
<dbReference type="EMBL" id="JABFOF010000001">
    <property type="protein sequence ID" value="KAG2409024.1"/>
    <property type="molecule type" value="Genomic_DNA"/>
</dbReference>
<reference evidence="8 9" key="1">
    <citation type="submission" date="2020-05" db="EMBL/GenBank/DDBJ databases">
        <title>Vigna angularis (adzuki bean) Var. LongXiaoDou No. 4 denovo assembly.</title>
        <authorList>
            <person name="Xiang H."/>
        </authorList>
    </citation>
    <scope>NUCLEOTIDE SEQUENCE [LARGE SCALE GENOMIC DNA]</scope>
    <source>
        <tissue evidence="8">Leaf</tissue>
    </source>
</reference>
<dbReference type="InterPro" id="IPR015495">
    <property type="entry name" value="Myb_TF_plants"/>
</dbReference>
<name>A0A8T0LAL8_PHAAN</name>
<feature type="domain" description="HTH myb-type" evidence="7">
    <location>
        <begin position="62"/>
        <end position="116"/>
    </location>
</feature>
<dbReference type="FunFam" id="1.10.10.60:FF:000349">
    <property type="entry name" value="Transcription factor MYB39"/>
    <property type="match status" value="1"/>
</dbReference>
<evidence type="ECO:0000256" key="4">
    <source>
        <dbReference type="ARBA" id="ARBA00023242"/>
    </source>
</evidence>
<organism evidence="8 9">
    <name type="scientific">Phaseolus angularis</name>
    <name type="common">Azuki bean</name>
    <name type="synonym">Vigna angularis</name>
    <dbReference type="NCBI Taxonomy" id="3914"/>
    <lineage>
        <taxon>Eukaryota</taxon>
        <taxon>Viridiplantae</taxon>
        <taxon>Streptophyta</taxon>
        <taxon>Embryophyta</taxon>
        <taxon>Tracheophyta</taxon>
        <taxon>Spermatophyta</taxon>
        <taxon>Magnoliopsida</taxon>
        <taxon>eudicotyledons</taxon>
        <taxon>Gunneridae</taxon>
        <taxon>Pentapetalae</taxon>
        <taxon>rosids</taxon>
        <taxon>fabids</taxon>
        <taxon>Fabales</taxon>
        <taxon>Fabaceae</taxon>
        <taxon>Papilionoideae</taxon>
        <taxon>50 kb inversion clade</taxon>
        <taxon>NPAAA clade</taxon>
        <taxon>indigoferoid/millettioid clade</taxon>
        <taxon>Phaseoleae</taxon>
        <taxon>Vigna</taxon>
    </lineage>
</organism>
<comment type="caution">
    <text evidence="8">The sequence shown here is derived from an EMBL/GenBank/DDBJ whole genome shotgun (WGS) entry which is preliminary data.</text>
</comment>
<feature type="domain" description="Myb-like" evidence="6">
    <location>
        <begin position="62"/>
        <end position="112"/>
    </location>
</feature>
<dbReference type="AlphaFoldDB" id="A0A8T0LAL8"/>
<evidence type="ECO:0000256" key="3">
    <source>
        <dbReference type="ARBA" id="ARBA00023125"/>
    </source>
</evidence>
<dbReference type="Pfam" id="PF00249">
    <property type="entry name" value="Myb_DNA-binding"/>
    <property type="match status" value="2"/>
</dbReference>
<dbReference type="SUPFAM" id="SSF46689">
    <property type="entry name" value="Homeodomain-like"/>
    <property type="match status" value="1"/>
</dbReference>
<evidence type="ECO:0000256" key="1">
    <source>
        <dbReference type="ARBA" id="ARBA00004123"/>
    </source>
</evidence>
<comment type="subcellular location">
    <subcellularLocation>
        <location evidence="1">Nucleus</location>
    </subcellularLocation>
</comment>
<proteinExistence type="predicted"/>
<dbReference type="CDD" id="cd00167">
    <property type="entry name" value="SANT"/>
    <property type="match status" value="2"/>
</dbReference>
<feature type="domain" description="HTH myb-type" evidence="7">
    <location>
        <begin position="9"/>
        <end position="61"/>
    </location>
</feature>
<evidence type="ECO:0000313" key="9">
    <source>
        <dbReference type="Proteomes" id="UP000743370"/>
    </source>
</evidence>
<keyword evidence="3" id="KW-0238">DNA-binding</keyword>
<dbReference type="PANTHER" id="PTHR47994">
    <property type="entry name" value="F14D16.11-RELATED"/>
    <property type="match status" value="1"/>
</dbReference>
<keyword evidence="2" id="KW-0677">Repeat</keyword>
<feature type="region of interest" description="Disordered" evidence="5">
    <location>
        <begin position="350"/>
        <end position="381"/>
    </location>
</feature>
<dbReference type="Proteomes" id="UP000743370">
    <property type="component" value="Unassembled WGS sequence"/>
</dbReference>
<dbReference type="InterPro" id="IPR017930">
    <property type="entry name" value="Myb_dom"/>
</dbReference>